<feature type="disulfide bond" evidence="11">
    <location>
        <begin position="100"/>
        <end position="115"/>
    </location>
</feature>
<dbReference type="GO" id="GO:0035631">
    <property type="term" value="C:CD40 receptor complex"/>
    <property type="evidence" value="ECO:0007669"/>
    <property type="project" value="TreeGrafter"/>
</dbReference>
<dbReference type="GO" id="GO:0002768">
    <property type="term" value="P:immune response-regulating cell surface receptor signaling pathway"/>
    <property type="evidence" value="ECO:0007669"/>
    <property type="project" value="TreeGrafter"/>
</dbReference>
<feature type="domain" description="Death" evidence="14">
    <location>
        <begin position="335"/>
        <end position="398"/>
    </location>
</feature>
<feature type="region of interest" description="Disordered" evidence="12">
    <location>
        <begin position="454"/>
        <end position="477"/>
    </location>
</feature>
<dbReference type="GO" id="GO:0009897">
    <property type="term" value="C:external side of plasma membrane"/>
    <property type="evidence" value="ECO:0007669"/>
    <property type="project" value="TreeGrafter"/>
</dbReference>
<dbReference type="CDD" id="cd00185">
    <property type="entry name" value="TNFRSF"/>
    <property type="match status" value="1"/>
</dbReference>
<evidence type="ECO:0000256" key="7">
    <source>
        <dbReference type="ARBA" id="ARBA00023288"/>
    </source>
</evidence>
<feature type="compositionally biased region" description="Polar residues" evidence="12">
    <location>
        <begin position="529"/>
        <end position="541"/>
    </location>
</feature>
<dbReference type="PANTHER" id="PTHR46875">
    <property type="entry name" value="TUMOR NECROSIS FACTOR RECEPTOR SUPERFAMILY MEMBER 5"/>
    <property type="match status" value="1"/>
</dbReference>
<comment type="caution">
    <text evidence="11">Lacks conserved residue(s) required for the propagation of feature annotation.</text>
</comment>
<evidence type="ECO:0000259" key="15">
    <source>
        <dbReference type="PROSITE" id="PS50050"/>
    </source>
</evidence>
<dbReference type="GO" id="GO:0045121">
    <property type="term" value="C:membrane raft"/>
    <property type="evidence" value="ECO:0007669"/>
    <property type="project" value="UniProtKB-SubCell"/>
</dbReference>
<keyword evidence="13" id="KW-0472">Membrane</keyword>
<dbReference type="Pfam" id="PF00020">
    <property type="entry name" value="TNFR_c6"/>
    <property type="match status" value="2"/>
</dbReference>
<dbReference type="PANTHER" id="PTHR46875:SF2">
    <property type="entry name" value="TUMOR NECROSIS FACTOR RECEPTOR SUPERFAMILY MEMBER 5-LIKE ISOFORM X1"/>
    <property type="match status" value="1"/>
</dbReference>
<keyword evidence="13" id="KW-0812">Transmembrane</keyword>
<feature type="transmembrane region" description="Helical" evidence="13">
    <location>
        <begin position="242"/>
        <end position="268"/>
    </location>
</feature>
<feature type="compositionally biased region" description="Polar residues" evidence="12">
    <location>
        <begin position="454"/>
        <end position="465"/>
    </location>
</feature>
<dbReference type="RefSeq" id="XP_009058161.1">
    <property type="nucleotide sequence ID" value="XM_009059913.1"/>
</dbReference>
<accession>V3ZJL9</accession>
<reference evidence="16 17" key="1">
    <citation type="journal article" date="2013" name="Nature">
        <title>Insights into bilaterian evolution from three spiralian genomes.</title>
        <authorList>
            <person name="Simakov O."/>
            <person name="Marletaz F."/>
            <person name="Cho S.J."/>
            <person name="Edsinger-Gonzales E."/>
            <person name="Havlak P."/>
            <person name="Hellsten U."/>
            <person name="Kuo D.H."/>
            <person name="Larsson T."/>
            <person name="Lv J."/>
            <person name="Arendt D."/>
            <person name="Savage R."/>
            <person name="Osoegawa K."/>
            <person name="de Jong P."/>
            <person name="Grimwood J."/>
            <person name="Chapman J.A."/>
            <person name="Shapiro H."/>
            <person name="Aerts A."/>
            <person name="Otillar R.P."/>
            <person name="Terry A.Y."/>
            <person name="Boore J.L."/>
            <person name="Grigoriev I.V."/>
            <person name="Lindberg D.R."/>
            <person name="Seaver E.C."/>
            <person name="Weisblat D.A."/>
            <person name="Putnam N.H."/>
            <person name="Rokhsar D.S."/>
        </authorList>
    </citation>
    <scope>NUCLEOTIDE SEQUENCE [LARGE SCALE GENOMIC DNA]</scope>
</reference>
<dbReference type="GO" id="GO:0005516">
    <property type="term" value="F:calmodulin binding"/>
    <property type="evidence" value="ECO:0007669"/>
    <property type="project" value="UniProtKB-KW"/>
</dbReference>
<evidence type="ECO:0000256" key="1">
    <source>
        <dbReference type="ARBA" id="ARBA00004251"/>
    </source>
</evidence>
<proteinExistence type="predicted"/>
<evidence type="ECO:0000313" key="17">
    <source>
        <dbReference type="Proteomes" id="UP000030746"/>
    </source>
</evidence>
<feature type="domain" description="TNFR-Cys" evidence="15">
    <location>
        <begin position="99"/>
        <end position="140"/>
    </location>
</feature>
<organism evidence="16 17">
    <name type="scientific">Lottia gigantea</name>
    <name type="common">Giant owl limpet</name>
    <dbReference type="NCBI Taxonomy" id="225164"/>
    <lineage>
        <taxon>Eukaryota</taxon>
        <taxon>Metazoa</taxon>
        <taxon>Spiralia</taxon>
        <taxon>Lophotrochozoa</taxon>
        <taxon>Mollusca</taxon>
        <taxon>Gastropoda</taxon>
        <taxon>Patellogastropoda</taxon>
        <taxon>Lottioidea</taxon>
        <taxon>Lottiidae</taxon>
        <taxon>Lottia</taxon>
    </lineage>
</organism>
<dbReference type="GeneID" id="20247810"/>
<comment type="subcellular location">
    <subcellularLocation>
        <location evidence="1">Cell membrane</location>
        <topology evidence="1">Single-pass type I membrane protein</topology>
    </subcellularLocation>
    <subcellularLocation>
        <location evidence="2">Membrane raft</location>
    </subcellularLocation>
</comment>
<dbReference type="Proteomes" id="UP000030746">
    <property type="component" value="Unassembled WGS sequence"/>
</dbReference>
<evidence type="ECO:0000256" key="11">
    <source>
        <dbReference type="PROSITE-ProRule" id="PRU00206"/>
    </source>
</evidence>
<evidence type="ECO:0000256" key="5">
    <source>
        <dbReference type="ARBA" id="ARBA00022860"/>
    </source>
</evidence>
<dbReference type="SUPFAM" id="SSF57586">
    <property type="entry name" value="TNF receptor-like"/>
    <property type="match status" value="2"/>
</dbReference>
<evidence type="ECO:0000256" key="10">
    <source>
        <dbReference type="ARBA" id="ARBA00032502"/>
    </source>
</evidence>
<evidence type="ECO:0000256" key="12">
    <source>
        <dbReference type="SAM" id="MobiDB-lite"/>
    </source>
</evidence>
<dbReference type="SMART" id="SM00208">
    <property type="entry name" value="TNFR"/>
    <property type="match status" value="3"/>
</dbReference>
<dbReference type="CTD" id="20247810"/>
<evidence type="ECO:0000256" key="8">
    <source>
        <dbReference type="ARBA" id="ARBA00030181"/>
    </source>
</evidence>
<feature type="repeat" description="TNFR-Cys" evidence="11">
    <location>
        <begin position="99"/>
        <end position="140"/>
    </location>
</feature>
<dbReference type="OMA" id="CAPCEDS"/>
<dbReference type="Gene3D" id="2.10.50.10">
    <property type="entry name" value="Tumor Necrosis Factor Receptor, subunit A, domain 2"/>
    <property type="match status" value="2"/>
</dbReference>
<evidence type="ECO:0000256" key="3">
    <source>
        <dbReference type="ARBA" id="ARBA00015761"/>
    </source>
</evidence>
<dbReference type="InterPro" id="IPR008063">
    <property type="entry name" value="Fas_rcpt"/>
</dbReference>
<evidence type="ECO:0000256" key="2">
    <source>
        <dbReference type="ARBA" id="ARBA00004285"/>
    </source>
</evidence>
<keyword evidence="4" id="KW-1003">Cell membrane</keyword>
<keyword evidence="6" id="KW-0564">Palmitate</keyword>
<dbReference type="EMBL" id="KB202283">
    <property type="protein sequence ID" value="ESO91473.1"/>
    <property type="molecule type" value="Genomic_DNA"/>
</dbReference>
<name>V3ZJL9_LOTGI</name>
<dbReference type="OrthoDB" id="8848202at2759"/>
<gene>
    <name evidence="16" type="ORF">LOTGIDRAFT_228863</name>
</gene>
<dbReference type="GO" id="GO:0006915">
    <property type="term" value="P:apoptotic process"/>
    <property type="evidence" value="ECO:0007669"/>
    <property type="project" value="InterPro"/>
</dbReference>
<dbReference type="InterPro" id="IPR001368">
    <property type="entry name" value="TNFR/NGFR_Cys_rich_reg"/>
</dbReference>
<evidence type="ECO:0000256" key="6">
    <source>
        <dbReference type="ARBA" id="ARBA00023139"/>
    </source>
</evidence>
<dbReference type="PROSITE" id="PS00652">
    <property type="entry name" value="TNFR_NGFR_1"/>
    <property type="match status" value="1"/>
</dbReference>
<evidence type="ECO:0000256" key="9">
    <source>
        <dbReference type="ARBA" id="ARBA00032338"/>
    </source>
</evidence>
<dbReference type="CDD" id="cd01670">
    <property type="entry name" value="Death"/>
    <property type="match status" value="1"/>
</dbReference>
<evidence type="ECO:0000256" key="4">
    <source>
        <dbReference type="ARBA" id="ARBA00022475"/>
    </source>
</evidence>
<dbReference type="KEGG" id="lgi:LOTGIDRAFT_228863"/>
<protein>
    <recommendedName>
        <fullName evidence="3">Tumor necrosis factor receptor superfamily member 6</fullName>
    </recommendedName>
    <alternativeName>
        <fullName evidence="9">Apo-1 antigen</fullName>
    </alternativeName>
    <alternativeName>
        <fullName evidence="10">Apoptosis-mediating surface antigen FAS</fullName>
    </alternativeName>
    <alternativeName>
        <fullName evidence="8">FASLG receptor</fullName>
    </alternativeName>
</protein>
<dbReference type="PRINTS" id="PR01680">
    <property type="entry name" value="TNFACTORR6"/>
</dbReference>
<sequence>MVVFPIHFPTGVTFQFQDQYFLNTGLIVVMSPESVMDSLSQIAMKILVFLLALTVQVFKTERVEDVFYYHNRIKCVKCPRGHKVLNHCTKDLSQSDCVTCEEGTFAVRLSSSKLCGKCKDCSHTYQIIKKNCTPETDTECKCPDKEYFYLDYCKSCEPPRIKRVRDEKEYCEDCESDTYYNSTVEDCVKCDICAGDQETKHVCNITHNTQCKQLPTTSLSTIPESSVIPVSSSEKNGHSISYGGIAGIGIGVAIILIIGISIGVLLCLKKKSCLRSNAHRVTEEEGRPLADSRNVELLSQSSQAHGNSNAKPAWMIKIRKILVDNLHPFDLFVAELENPEFNAPAKYGQLNDTNVETKFYKFMDMWYEQTNDPSQEMIMTALKHINRNDLVEKVKEQLDKTRNTRNDDQCVSCDNNCKYSPIQVSDDGQSGIPNHDKIDSVDNLQNTVESVHNTDMTYPNGTQPKEINVSDSDEEQQTNLKQPIEPMGIKNSTVALEQNITKTNHNGADPLDIQCTEIGVSDMDEDQTNPKQPFITHNTAS</sequence>
<keyword evidence="13" id="KW-1133">Transmembrane helix</keyword>
<dbReference type="InterPro" id="IPR052135">
    <property type="entry name" value="TNFRSF5"/>
</dbReference>
<keyword evidence="5" id="KW-0112">Calmodulin-binding</keyword>
<feature type="region of interest" description="Disordered" evidence="12">
    <location>
        <begin position="522"/>
        <end position="541"/>
    </location>
</feature>
<dbReference type="PROSITE" id="PS50017">
    <property type="entry name" value="DEATH_DOMAIN"/>
    <property type="match status" value="1"/>
</dbReference>
<dbReference type="GO" id="GO:0004888">
    <property type="term" value="F:transmembrane signaling receptor activity"/>
    <property type="evidence" value="ECO:0007669"/>
    <property type="project" value="InterPro"/>
</dbReference>
<evidence type="ECO:0000256" key="13">
    <source>
        <dbReference type="SAM" id="Phobius"/>
    </source>
</evidence>
<dbReference type="PROSITE" id="PS50050">
    <property type="entry name" value="TNFR_NGFR_2"/>
    <property type="match status" value="1"/>
</dbReference>
<keyword evidence="7" id="KW-0449">Lipoprotein</keyword>
<dbReference type="InterPro" id="IPR000488">
    <property type="entry name" value="Death_dom"/>
</dbReference>
<evidence type="ECO:0000259" key="14">
    <source>
        <dbReference type="PROSITE" id="PS50017"/>
    </source>
</evidence>
<keyword evidence="11" id="KW-1015">Disulfide bond</keyword>
<dbReference type="AlphaFoldDB" id="V3ZJL9"/>
<dbReference type="GO" id="GO:0006955">
    <property type="term" value="P:immune response"/>
    <property type="evidence" value="ECO:0007669"/>
    <property type="project" value="InterPro"/>
</dbReference>
<evidence type="ECO:0000313" key="16">
    <source>
        <dbReference type="EMBL" id="ESO91473.1"/>
    </source>
</evidence>
<keyword evidence="17" id="KW-1185">Reference proteome</keyword>
<dbReference type="HOGENOM" id="CLU_503718_0_0_1"/>